<gene>
    <name evidence="2" type="ORF">D9758_005800</name>
</gene>
<name>A0A8H5GJJ9_9AGAR</name>
<dbReference type="OrthoDB" id="194358at2759"/>
<evidence type="ECO:0000256" key="1">
    <source>
        <dbReference type="SAM" id="MobiDB-lite"/>
    </source>
</evidence>
<proteinExistence type="predicted"/>
<accession>A0A8H5GJJ9</accession>
<evidence type="ECO:0000313" key="3">
    <source>
        <dbReference type="Proteomes" id="UP000559256"/>
    </source>
</evidence>
<protein>
    <submittedName>
        <fullName evidence="2">Uncharacterized protein</fullName>
    </submittedName>
</protein>
<dbReference type="AlphaFoldDB" id="A0A8H5GJJ9"/>
<dbReference type="EMBL" id="JAACJM010000024">
    <property type="protein sequence ID" value="KAF5366271.1"/>
    <property type="molecule type" value="Genomic_DNA"/>
</dbReference>
<sequence>MRGATAPDVTKEPKSLIIKVQVPVPFELTGRTPATSTPPAPSNNSNGALAVYTKKRDFVCYIKRAEQDQGGLPYDQIADVVKTKGVGGVKAYFAAELRSEDELVVKISEVLAEQPF</sequence>
<reference evidence="2 3" key="1">
    <citation type="journal article" date="2020" name="ISME J.">
        <title>Uncovering the hidden diversity of litter-decomposition mechanisms in mushroom-forming fungi.</title>
        <authorList>
            <person name="Floudas D."/>
            <person name="Bentzer J."/>
            <person name="Ahren D."/>
            <person name="Johansson T."/>
            <person name="Persson P."/>
            <person name="Tunlid A."/>
        </authorList>
    </citation>
    <scope>NUCLEOTIDE SEQUENCE [LARGE SCALE GENOMIC DNA]</scope>
    <source>
        <strain evidence="2 3">CBS 291.85</strain>
    </source>
</reference>
<organism evidence="2 3">
    <name type="scientific">Tetrapyrgos nigripes</name>
    <dbReference type="NCBI Taxonomy" id="182062"/>
    <lineage>
        <taxon>Eukaryota</taxon>
        <taxon>Fungi</taxon>
        <taxon>Dikarya</taxon>
        <taxon>Basidiomycota</taxon>
        <taxon>Agaricomycotina</taxon>
        <taxon>Agaricomycetes</taxon>
        <taxon>Agaricomycetidae</taxon>
        <taxon>Agaricales</taxon>
        <taxon>Marasmiineae</taxon>
        <taxon>Marasmiaceae</taxon>
        <taxon>Tetrapyrgos</taxon>
    </lineage>
</organism>
<dbReference type="Proteomes" id="UP000559256">
    <property type="component" value="Unassembled WGS sequence"/>
</dbReference>
<evidence type="ECO:0000313" key="2">
    <source>
        <dbReference type="EMBL" id="KAF5366271.1"/>
    </source>
</evidence>
<keyword evidence="3" id="KW-1185">Reference proteome</keyword>
<comment type="caution">
    <text evidence="2">The sequence shown here is derived from an EMBL/GenBank/DDBJ whole genome shotgun (WGS) entry which is preliminary data.</text>
</comment>
<feature type="region of interest" description="Disordered" evidence="1">
    <location>
        <begin position="28"/>
        <end position="47"/>
    </location>
</feature>